<dbReference type="Proteomes" id="UP001492380">
    <property type="component" value="Unassembled WGS sequence"/>
</dbReference>
<reference evidence="2 3" key="1">
    <citation type="submission" date="2024-04" db="EMBL/GenBank/DDBJ databases">
        <title>Phyllosticta paracitricarpa is synonymous to the EU quarantine fungus P. citricarpa based on phylogenomic analyses.</title>
        <authorList>
            <consortium name="Lawrence Berkeley National Laboratory"/>
            <person name="Van Ingen-Buijs V.A."/>
            <person name="Van Westerhoven A.C."/>
            <person name="Haridas S."/>
            <person name="Skiadas P."/>
            <person name="Martin F."/>
            <person name="Groenewald J.Z."/>
            <person name="Crous P.W."/>
            <person name="Seidl M.F."/>
        </authorList>
    </citation>
    <scope>NUCLEOTIDE SEQUENCE [LARGE SCALE GENOMIC DNA]</scope>
    <source>
        <strain evidence="2 3">CBS 123374</strain>
    </source>
</reference>
<accession>A0ABR1YV69</accession>
<proteinExistence type="predicted"/>
<dbReference type="EMBL" id="JBBWRZ010000003">
    <property type="protein sequence ID" value="KAK8240089.1"/>
    <property type="molecule type" value="Genomic_DNA"/>
</dbReference>
<evidence type="ECO:0000313" key="2">
    <source>
        <dbReference type="EMBL" id="KAK8240089.1"/>
    </source>
</evidence>
<feature type="transmembrane region" description="Helical" evidence="1">
    <location>
        <begin position="31"/>
        <end position="52"/>
    </location>
</feature>
<organism evidence="2 3">
    <name type="scientific">Phyllosticta capitalensis</name>
    <dbReference type="NCBI Taxonomy" id="121624"/>
    <lineage>
        <taxon>Eukaryota</taxon>
        <taxon>Fungi</taxon>
        <taxon>Dikarya</taxon>
        <taxon>Ascomycota</taxon>
        <taxon>Pezizomycotina</taxon>
        <taxon>Dothideomycetes</taxon>
        <taxon>Dothideomycetes incertae sedis</taxon>
        <taxon>Botryosphaeriales</taxon>
        <taxon>Phyllostictaceae</taxon>
        <taxon>Phyllosticta</taxon>
    </lineage>
</organism>
<keyword evidence="1" id="KW-0812">Transmembrane</keyword>
<comment type="caution">
    <text evidence="2">The sequence shown here is derived from an EMBL/GenBank/DDBJ whole genome shotgun (WGS) entry which is preliminary data.</text>
</comment>
<keyword evidence="3" id="KW-1185">Reference proteome</keyword>
<gene>
    <name evidence="2" type="ORF">HDK90DRAFT_172558</name>
</gene>
<protein>
    <submittedName>
        <fullName evidence="2">Uncharacterized protein</fullName>
    </submittedName>
</protein>
<sequence>MGGGCCRANALVCYSTHTARAVVTDTLRNRFVVYSCPCHLFSYLFIIFPLFLQVVANFSSASEQSIIPQDARLVVRWLYRVVHSAPPPFHQSISPSSHFLGTIFVSISLSISRPVLPSTYPCSFPVVSCGRSTSSSRKQTHFGHVCMGRLVRRLFTAAVPLLLELGRNKKWDFDCMHASLCVPSDLLPCFASFSARRHALALSVCSIVQANRLISKRASERARRIVSAVLIMHHHCHRLCLRCDHMRPRPFCS</sequence>
<name>A0ABR1YV69_9PEZI</name>
<evidence type="ECO:0000313" key="3">
    <source>
        <dbReference type="Proteomes" id="UP001492380"/>
    </source>
</evidence>
<keyword evidence="1" id="KW-0472">Membrane</keyword>
<evidence type="ECO:0000256" key="1">
    <source>
        <dbReference type="SAM" id="Phobius"/>
    </source>
</evidence>
<keyword evidence="1" id="KW-1133">Transmembrane helix</keyword>